<dbReference type="EMBL" id="QTSX02006427">
    <property type="protein sequence ID" value="KAJ9054741.1"/>
    <property type="molecule type" value="Genomic_DNA"/>
</dbReference>
<name>A0ACC2RXL2_9FUNG</name>
<comment type="caution">
    <text evidence="1">The sequence shown here is derived from an EMBL/GenBank/DDBJ whole genome shotgun (WGS) entry which is preliminary data.</text>
</comment>
<dbReference type="Proteomes" id="UP001165960">
    <property type="component" value="Unassembled WGS sequence"/>
</dbReference>
<sequence length="182" mass="20429">MTTHALARGQLAPILTSQEDSAFSHSYATPPSSTHIQSEGTSHQASNPSSFDPLAHPPHHYPQPPLNPVHPPMQTRNRPTAIEPQPRGRAYHPYSIASIMNPIHERPRQATPEHLHRPLRAFSCDLCGCTFKQSGCRYKHQWEDSSYWKQVQSLSIPKAQQIAILEAAHTLVEISASKHRIF</sequence>
<evidence type="ECO:0000313" key="2">
    <source>
        <dbReference type="Proteomes" id="UP001165960"/>
    </source>
</evidence>
<reference evidence="1" key="1">
    <citation type="submission" date="2022-04" db="EMBL/GenBank/DDBJ databases">
        <title>Genome of the entomopathogenic fungus Entomophthora muscae.</title>
        <authorList>
            <person name="Elya C."/>
            <person name="Lovett B.R."/>
            <person name="Lee E."/>
            <person name="Macias A.M."/>
            <person name="Hajek A.E."/>
            <person name="De Bivort B.L."/>
            <person name="Kasson M.T."/>
            <person name="De Fine Licht H.H."/>
            <person name="Stajich J.E."/>
        </authorList>
    </citation>
    <scope>NUCLEOTIDE SEQUENCE</scope>
    <source>
        <strain evidence="1">Berkeley</strain>
    </source>
</reference>
<keyword evidence="2" id="KW-1185">Reference proteome</keyword>
<organism evidence="1 2">
    <name type="scientific">Entomophthora muscae</name>
    <dbReference type="NCBI Taxonomy" id="34485"/>
    <lineage>
        <taxon>Eukaryota</taxon>
        <taxon>Fungi</taxon>
        <taxon>Fungi incertae sedis</taxon>
        <taxon>Zoopagomycota</taxon>
        <taxon>Entomophthoromycotina</taxon>
        <taxon>Entomophthoromycetes</taxon>
        <taxon>Entomophthorales</taxon>
        <taxon>Entomophthoraceae</taxon>
        <taxon>Entomophthora</taxon>
    </lineage>
</organism>
<evidence type="ECO:0000313" key="1">
    <source>
        <dbReference type="EMBL" id="KAJ9054741.1"/>
    </source>
</evidence>
<gene>
    <name evidence="1" type="ORF">DSO57_1011053</name>
</gene>
<proteinExistence type="predicted"/>
<accession>A0ACC2RXL2</accession>
<protein>
    <submittedName>
        <fullName evidence="1">Uncharacterized protein</fullName>
    </submittedName>
</protein>